<proteinExistence type="predicted"/>
<comment type="caution">
    <text evidence="2">The sequence shown here is derived from an EMBL/GenBank/DDBJ whole genome shotgun (WGS) entry which is preliminary data.</text>
</comment>
<accession>A0A4R3REX1</accession>
<sequence>MDMTKLTPLEFCIIVTWIHGWTIKKIHLSLAKRHGKTEHAVRGIINKIPNRRQAMNKADRQTFLDGLKASRIDDGMLPADYFVAKSLNSDQKKKAIVTVEKKAKVKPETLPEPDPKTRAGRREIKRRREEVERKKREAETQQARREAGHAPRGVESTPLEYLYNEKMLSNPKGQGEEKEKANNAMRRYEAGVRLRSMMESIYGSGIKSPDYESAGGGGGAGVVIHAVVAENIKNVESIKSMLQMEWYHMLEHLLLRGLFVWQIPSKKGADLVLSEIRESLDKVSLFLGTMPGDKDAEIPKRADRKAVRESIYAARDAIAKAQRQAG</sequence>
<feature type="region of interest" description="Disordered" evidence="1">
    <location>
        <begin position="106"/>
        <end position="156"/>
    </location>
</feature>
<evidence type="ECO:0000313" key="2">
    <source>
        <dbReference type="EMBL" id="TCU34083.1"/>
    </source>
</evidence>
<dbReference type="EMBL" id="SMBK01000013">
    <property type="protein sequence ID" value="TCU34083.1"/>
    <property type="molecule type" value="Genomic_DNA"/>
</dbReference>
<evidence type="ECO:0000313" key="3">
    <source>
        <dbReference type="Proteomes" id="UP000295507"/>
    </source>
</evidence>
<feature type="compositionally biased region" description="Basic and acidic residues" evidence="1">
    <location>
        <begin position="106"/>
        <end position="149"/>
    </location>
</feature>
<dbReference type="Proteomes" id="UP000295507">
    <property type="component" value="Unassembled WGS sequence"/>
</dbReference>
<name>A0A4R3REX1_9HYPH</name>
<protein>
    <submittedName>
        <fullName evidence="2">Uncharacterized protein</fullName>
    </submittedName>
</protein>
<dbReference type="AlphaFoldDB" id="A0A4R3REX1"/>
<reference evidence="2 3" key="1">
    <citation type="submission" date="2019-03" db="EMBL/GenBank/DDBJ databases">
        <title>Genomic Encyclopedia of Type Strains, Phase IV (KMG-V): Genome sequencing to study the core and pangenomes of soil and plant-associated prokaryotes.</title>
        <authorList>
            <person name="Whitman W."/>
        </authorList>
    </citation>
    <scope>NUCLEOTIDE SEQUENCE [LARGE SCALE GENOMIC DNA]</scope>
    <source>
        <strain evidence="2 3">IE4868</strain>
    </source>
</reference>
<organism evidence="2 3">
    <name type="scientific">Rhizobium azibense</name>
    <dbReference type="NCBI Taxonomy" id="1136135"/>
    <lineage>
        <taxon>Bacteria</taxon>
        <taxon>Pseudomonadati</taxon>
        <taxon>Pseudomonadota</taxon>
        <taxon>Alphaproteobacteria</taxon>
        <taxon>Hyphomicrobiales</taxon>
        <taxon>Rhizobiaceae</taxon>
        <taxon>Rhizobium/Agrobacterium group</taxon>
        <taxon>Rhizobium</taxon>
    </lineage>
</organism>
<dbReference type="RefSeq" id="WP_132552852.1">
    <property type="nucleotide sequence ID" value="NZ_SMBK01000013.1"/>
</dbReference>
<evidence type="ECO:0000256" key="1">
    <source>
        <dbReference type="SAM" id="MobiDB-lite"/>
    </source>
</evidence>
<gene>
    <name evidence="2" type="ORF">EV129_11366</name>
</gene>